<protein>
    <recommendedName>
        <fullName evidence="4">DUF1090 domain-containing protein</fullName>
    </recommendedName>
</protein>
<sequence>MRYLVALLFTVFFAGNAFAYKCPTLVNQVDEQLQSAQLDSETEARIKELRDRGESLHNQGKHTESVNVLKEAINELEAAS</sequence>
<dbReference type="Proteomes" id="UP000229044">
    <property type="component" value="Unassembled WGS sequence"/>
</dbReference>
<evidence type="ECO:0000256" key="1">
    <source>
        <dbReference type="SAM" id="SignalP"/>
    </source>
</evidence>
<keyword evidence="1" id="KW-0732">Signal</keyword>
<keyword evidence="3" id="KW-1185">Reference proteome</keyword>
<evidence type="ECO:0000313" key="3">
    <source>
        <dbReference type="Proteomes" id="UP000229044"/>
    </source>
</evidence>
<accession>A0A2G1VK86</accession>
<dbReference type="EMBL" id="NTFI01000001">
    <property type="protein sequence ID" value="PHQ27165.1"/>
    <property type="molecule type" value="Genomic_DNA"/>
</dbReference>
<proteinExistence type="predicted"/>
<dbReference type="RefSeq" id="WP_099617234.1">
    <property type="nucleotide sequence ID" value="NZ_KZ319339.1"/>
</dbReference>
<organism evidence="2 3">
    <name type="scientific">Marinobacter guineae</name>
    <dbReference type="NCBI Taxonomy" id="432303"/>
    <lineage>
        <taxon>Bacteria</taxon>
        <taxon>Pseudomonadati</taxon>
        <taxon>Pseudomonadota</taxon>
        <taxon>Gammaproteobacteria</taxon>
        <taxon>Pseudomonadales</taxon>
        <taxon>Marinobacteraceae</taxon>
        <taxon>Marinobacter</taxon>
    </lineage>
</organism>
<dbReference type="OrthoDB" id="8480939at2"/>
<name>A0A2G1VK86_9GAMM</name>
<comment type="caution">
    <text evidence="2">The sequence shown here is derived from an EMBL/GenBank/DDBJ whole genome shotgun (WGS) entry which is preliminary data.</text>
</comment>
<feature type="chain" id="PRO_5013652754" description="DUF1090 domain-containing protein" evidence="1">
    <location>
        <begin position="20"/>
        <end position="80"/>
    </location>
</feature>
<dbReference type="AlphaFoldDB" id="A0A2G1VK86"/>
<reference evidence="2 3" key="1">
    <citation type="submission" date="2017-09" db="EMBL/GenBank/DDBJ databases">
        <title>The draft genome sequences of Marinobacter guineae M3B.</title>
        <authorList>
            <person name="Cao J."/>
        </authorList>
    </citation>
    <scope>NUCLEOTIDE SEQUENCE [LARGE SCALE GENOMIC DNA]</scope>
    <source>
        <strain evidence="2 3">M3B</strain>
    </source>
</reference>
<feature type="signal peptide" evidence="1">
    <location>
        <begin position="1"/>
        <end position="19"/>
    </location>
</feature>
<evidence type="ECO:0008006" key="4">
    <source>
        <dbReference type="Google" id="ProtNLM"/>
    </source>
</evidence>
<gene>
    <name evidence="2" type="ORF">CLH62_06205</name>
</gene>
<evidence type="ECO:0000313" key="2">
    <source>
        <dbReference type="EMBL" id="PHQ27165.1"/>
    </source>
</evidence>